<keyword evidence="14" id="KW-1185">Reference proteome</keyword>
<dbReference type="Pfam" id="PF00076">
    <property type="entry name" value="RRM_1"/>
    <property type="match status" value="1"/>
</dbReference>
<dbReference type="FunFam" id="2.130.10.10:FF:001060">
    <property type="entry name" value="Eukaryotic translation initiation factor 3 subunit B"/>
    <property type="match status" value="1"/>
</dbReference>
<dbReference type="GO" id="GO:0003743">
    <property type="term" value="F:translation initiation factor activity"/>
    <property type="evidence" value="ECO:0007669"/>
    <property type="project" value="UniProtKB-UniRule"/>
</dbReference>
<evidence type="ECO:0000256" key="1">
    <source>
        <dbReference type="ARBA" id="ARBA00004496"/>
    </source>
</evidence>
<dbReference type="InterPro" id="IPR015943">
    <property type="entry name" value="WD40/YVTN_repeat-like_dom_sf"/>
</dbReference>
<evidence type="ECO:0000256" key="2">
    <source>
        <dbReference type="ARBA" id="ARBA00022490"/>
    </source>
</evidence>
<dbReference type="Gene3D" id="2.130.10.10">
    <property type="entry name" value="YVTN repeat-like/Quinoprotein amine dehydrogenase"/>
    <property type="match status" value="1"/>
</dbReference>
<comment type="subcellular location">
    <subcellularLocation>
        <location evidence="1 9 10">Cytoplasm</location>
    </subcellularLocation>
</comment>
<dbReference type="Pfam" id="PF08662">
    <property type="entry name" value="eIF2A"/>
    <property type="match status" value="1"/>
</dbReference>
<evidence type="ECO:0000256" key="10">
    <source>
        <dbReference type="PIRNR" id="PIRNR036424"/>
    </source>
</evidence>
<dbReference type="InterPro" id="IPR000504">
    <property type="entry name" value="RRM_dom"/>
</dbReference>
<evidence type="ECO:0000313" key="13">
    <source>
        <dbReference type="EMBL" id="KAB7498681.1"/>
    </source>
</evidence>
<dbReference type="GO" id="GO:0016282">
    <property type="term" value="C:eukaryotic 43S preinitiation complex"/>
    <property type="evidence" value="ECO:0007669"/>
    <property type="project" value="UniProtKB-UniRule"/>
</dbReference>
<dbReference type="CDD" id="cd12278">
    <property type="entry name" value="RRM_eIF3B"/>
    <property type="match status" value="1"/>
</dbReference>
<dbReference type="InterPro" id="IPR011400">
    <property type="entry name" value="EIF3B"/>
</dbReference>
<keyword evidence="2 9" id="KW-0963">Cytoplasm</keyword>
<evidence type="ECO:0000256" key="7">
    <source>
        <dbReference type="ARBA" id="ARBA00022917"/>
    </source>
</evidence>
<dbReference type="InterPro" id="IPR012677">
    <property type="entry name" value="Nucleotide-bd_a/b_plait_sf"/>
</dbReference>
<dbReference type="SMART" id="SM00360">
    <property type="entry name" value="RRM"/>
    <property type="match status" value="1"/>
</dbReference>
<keyword evidence="6 9" id="KW-0694">RNA-binding</keyword>
<feature type="region of interest" description="Disordered" evidence="11">
    <location>
        <begin position="1"/>
        <end position="30"/>
    </location>
</feature>
<comment type="function">
    <text evidence="10">Component of the eukaryotic translation initiation factor 3 (eIF-3) complex, which is involved in protein synthesis and, together with other initiation factors, stimulates binding of mRNA and methionyl-tRNAi to the 40S ribosome.</text>
</comment>
<feature type="compositionally biased region" description="Acidic residues" evidence="11">
    <location>
        <begin position="13"/>
        <end position="30"/>
    </location>
</feature>
<keyword evidence="5" id="KW-0677">Repeat</keyword>
<evidence type="ECO:0000256" key="5">
    <source>
        <dbReference type="ARBA" id="ARBA00022737"/>
    </source>
</evidence>
<dbReference type="Gene3D" id="3.30.70.330">
    <property type="match status" value="1"/>
</dbReference>
<dbReference type="GO" id="GO:0003723">
    <property type="term" value="F:RNA binding"/>
    <property type="evidence" value="ECO:0007669"/>
    <property type="project" value="UniProtKB-UniRule"/>
</dbReference>
<comment type="caution">
    <text evidence="13">The sequence shown here is derived from an EMBL/GenBank/DDBJ whole genome shotgun (WGS) entry which is preliminary data.</text>
</comment>
<sequence>MAKKNKPKHENEGGGEEEEPDFSDPEDYVDDITEEELLGDLLRQKPKETDGVEAVIIVDGVPQVEQDRLEKLKKVIRKIFEESGGIINDYYPTDKNGKTKGYIFLEYKDKASAEDAVKKRNNYKLDKQHTFICNLFTDFDKYNDIPEEFVPPKPQPYKDFGNLYFFLMDENCYDQFSIIYDCGTSSGSTTAIYLNSIPDPQEIQKRERWTESYVRWSPRGTFLATFHAKGIALWGGEEFKQIQKFSHPGVQFIDFSPCENYMVTFSPHIDQRNEEPHSIIIWGIRTGQKKRAFHADKPPVWPIFKWSHDDKYFGRITDELLSVYETPSFGLLDKKSIKVPGIKDFSWSPTDNIIAYWIAEDKDVPAKVTLLSIPNREEIRAKNLFNVAECQMYWQKSGDHLCVKVARYAKAKREKNEIRYAGLYYNFEIFHMREKGIPVDSLEIKEQIQSFAWEPVDNKFGIISGEPPSVTVTFFQVSKGQQPAELKKFEKRDWNNMFWSPQGQFVVLAGLRNMSGVLDFIDTKDFQIMATTEHFMATDVEWDPTGRYVATSVSWWGHKVDNAYWLWTFQGKILSRHTIEKFCQLLWRPRPLSLVTNKDEIKKAVKKYSSQFEIQDKMRLSKASREIIEKRQQQMSSFIEYRKRMTEKFNAEKSERLRLRNSQDTDTLTSNVNDFEEEIVEFLVKKEVIPIE</sequence>
<comment type="subunit">
    <text evidence="8">Component of the eukaryotic translation initiation factor 3 (eIF-3) complex. The eIF-3 complex interacts with pix. Interacts with mxt.</text>
</comment>
<organism evidence="13 14">
    <name type="scientific">Armadillidium nasatum</name>
    <dbReference type="NCBI Taxonomy" id="96803"/>
    <lineage>
        <taxon>Eukaryota</taxon>
        <taxon>Metazoa</taxon>
        <taxon>Ecdysozoa</taxon>
        <taxon>Arthropoda</taxon>
        <taxon>Crustacea</taxon>
        <taxon>Multicrustacea</taxon>
        <taxon>Malacostraca</taxon>
        <taxon>Eumalacostraca</taxon>
        <taxon>Peracarida</taxon>
        <taxon>Isopoda</taxon>
        <taxon>Oniscidea</taxon>
        <taxon>Crinocheta</taxon>
        <taxon>Armadillidiidae</taxon>
        <taxon>Armadillidium</taxon>
    </lineage>
</organism>
<keyword evidence="4" id="KW-0853">WD repeat</keyword>
<name>A0A5N5SWU7_9CRUS</name>
<protein>
    <recommendedName>
        <fullName evidence="9 10">Eukaryotic translation initiation factor 3 subunit B</fullName>
        <shortName evidence="9 10">eIF3b</shortName>
    </recommendedName>
    <alternativeName>
        <fullName evidence="9">Eukaryotic translation initiation factor 3 subunit 9</fullName>
    </alternativeName>
</protein>
<evidence type="ECO:0000313" key="14">
    <source>
        <dbReference type="Proteomes" id="UP000326759"/>
    </source>
</evidence>
<dbReference type="EMBL" id="SEYY01019094">
    <property type="protein sequence ID" value="KAB7498681.1"/>
    <property type="molecule type" value="Genomic_DNA"/>
</dbReference>
<accession>A0A5N5SWU7</accession>
<dbReference type="PANTHER" id="PTHR14068:SF0">
    <property type="entry name" value="EUKARYOTIC TRANSLATION INITIATION FACTOR 3 SUBUNIT B"/>
    <property type="match status" value="1"/>
</dbReference>
<comment type="function">
    <text evidence="9">RNA-binding component of the eukaryotic translation initiation factor 3 (eIF-3) complex, which is involved in protein synthesis of a specialized repertoire of mRNAs and, together with other initiation factors, stimulates binding of mRNA and methionyl-tRNAi to the 40S ribosome. The eIF-3 complex specifically targets and initiates translation of a subset of mRNAs involved in cell proliferation.</text>
</comment>
<comment type="similarity">
    <text evidence="9 10">Belongs to the eIF-3 subunit B family.</text>
</comment>
<dbReference type="GO" id="GO:0033290">
    <property type="term" value="C:eukaryotic 48S preinitiation complex"/>
    <property type="evidence" value="ECO:0007669"/>
    <property type="project" value="UniProtKB-UniRule"/>
</dbReference>
<proteinExistence type="inferred from homology"/>
<gene>
    <name evidence="13" type="primary">Eif3b</name>
    <name evidence="13" type="ORF">Anas_04457</name>
</gene>
<dbReference type="AlphaFoldDB" id="A0A5N5SWU7"/>
<dbReference type="PANTHER" id="PTHR14068">
    <property type="entry name" value="EUKARYOTIC TRANSLATION INITIATION FACTOR 3 EIF3 -RELATED"/>
    <property type="match status" value="1"/>
</dbReference>
<dbReference type="InterPro" id="IPR034363">
    <property type="entry name" value="eIF3B_RRM"/>
</dbReference>
<dbReference type="OrthoDB" id="10250414at2759"/>
<dbReference type="SUPFAM" id="SSF54928">
    <property type="entry name" value="RNA-binding domain, RBD"/>
    <property type="match status" value="1"/>
</dbReference>
<reference evidence="13 14" key="1">
    <citation type="journal article" date="2019" name="PLoS Biol.">
        <title>Sex chromosomes control vertical transmission of feminizing Wolbachia symbionts in an isopod.</title>
        <authorList>
            <person name="Becking T."/>
            <person name="Chebbi M.A."/>
            <person name="Giraud I."/>
            <person name="Moumen B."/>
            <person name="Laverre T."/>
            <person name="Caubet Y."/>
            <person name="Peccoud J."/>
            <person name="Gilbert C."/>
            <person name="Cordaux R."/>
        </authorList>
    </citation>
    <scope>NUCLEOTIDE SEQUENCE [LARGE SCALE GENOMIC DNA]</scope>
    <source>
        <strain evidence="13">ANa2</strain>
        <tissue evidence="13">Whole body excluding digestive tract and cuticle</tissue>
    </source>
</reference>
<dbReference type="FunFam" id="3.30.70.330:FF:000607">
    <property type="entry name" value="Eukaryotic translation initiation factor 3 subunit B"/>
    <property type="match status" value="1"/>
</dbReference>
<dbReference type="PIRSF" id="PIRSF036424">
    <property type="entry name" value="eIF3b"/>
    <property type="match status" value="1"/>
</dbReference>
<dbReference type="Proteomes" id="UP000326759">
    <property type="component" value="Unassembled WGS sequence"/>
</dbReference>
<evidence type="ECO:0000256" key="6">
    <source>
        <dbReference type="ARBA" id="ARBA00022884"/>
    </source>
</evidence>
<keyword evidence="7 9" id="KW-0648">Protein biosynthesis</keyword>
<dbReference type="InterPro" id="IPR013979">
    <property type="entry name" value="TIF_beta_prop-like"/>
</dbReference>
<evidence type="ECO:0000259" key="12">
    <source>
        <dbReference type="PROSITE" id="PS50102"/>
    </source>
</evidence>
<evidence type="ECO:0000256" key="3">
    <source>
        <dbReference type="ARBA" id="ARBA00022540"/>
    </source>
</evidence>
<feature type="domain" description="RRM" evidence="12">
    <location>
        <begin position="54"/>
        <end position="128"/>
    </location>
</feature>
<dbReference type="GO" id="GO:0005852">
    <property type="term" value="C:eukaryotic translation initiation factor 3 complex"/>
    <property type="evidence" value="ECO:0007669"/>
    <property type="project" value="UniProtKB-UniRule"/>
</dbReference>
<dbReference type="InterPro" id="IPR035979">
    <property type="entry name" value="RBD_domain_sf"/>
</dbReference>
<dbReference type="SUPFAM" id="SSF82171">
    <property type="entry name" value="DPP6 N-terminal domain-like"/>
    <property type="match status" value="1"/>
</dbReference>
<evidence type="ECO:0000256" key="11">
    <source>
        <dbReference type="SAM" id="MobiDB-lite"/>
    </source>
</evidence>
<keyword evidence="3 9" id="KW-0396">Initiation factor</keyword>
<evidence type="ECO:0000256" key="8">
    <source>
        <dbReference type="ARBA" id="ARBA00047068"/>
    </source>
</evidence>
<dbReference type="HAMAP" id="MF_03001">
    <property type="entry name" value="eIF3b"/>
    <property type="match status" value="1"/>
</dbReference>
<dbReference type="PROSITE" id="PS50102">
    <property type="entry name" value="RRM"/>
    <property type="match status" value="1"/>
</dbReference>
<evidence type="ECO:0000256" key="9">
    <source>
        <dbReference type="HAMAP-Rule" id="MF_03001"/>
    </source>
</evidence>
<evidence type="ECO:0000256" key="4">
    <source>
        <dbReference type="ARBA" id="ARBA00022574"/>
    </source>
</evidence>
<dbReference type="GO" id="GO:0031369">
    <property type="term" value="F:translation initiation factor binding"/>
    <property type="evidence" value="ECO:0007669"/>
    <property type="project" value="InterPro"/>
</dbReference>
<dbReference type="GO" id="GO:0001732">
    <property type="term" value="P:formation of cytoplasmic translation initiation complex"/>
    <property type="evidence" value="ECO:0007669"/>
    <property type="project" value="UniProtKB-UniRule"/>
</dbReference>